<proteinExistence type="predicted"/>
<evidence type="ECO:0000256" key="4">
    <source>
        <dbReference type="ARBA" id="ARBA00022833"/>
    </source>
</evidence>
<evidence type="ECO:0000313" key="10">
    <source>
        <dbReference type="WBParaSite" id="SVE_1986800.1"/>
    </source>
</evidence>
<feature type="domain" description="Phorbol-ester/DAG-type" evidence="6">
    <location>
        <begin position="156"/>
        <end position="207"/>
    </location>
</feature>
<dbReference type="Proteomes" id="UP000035680">
    <property type="component" value="Unassembled WGS sequence"/>
</dbReference>
<dbReference type="CDD" id="cd21885">
    <property type="entry name" value="SARAH_RASSF1-like"/>
    <property type="match status" value="1"/>
</dbReference>
<keyword evidence="9" id="KW-1185">Reference proteome</keyword>
<dbReference type="PROSITE" id="PS50200">
    <property type="entry name" value="RA"/>
    <property type="match status" value="1"/>
</dbReference>
<organism evidence="9 10">
    <name type="scientific">Strongyloides venezuelensis</name>
    <name type="common">Threadworm</name>
    <dbReference type="NCBI Taxonomy" id="75913"/>
    <lineage>
        <taxon>Eukaryota</taxon>
        <taxon>Metazoa</taxon>
        <taxon>Ecdysozoa</taxon>
        <taxon>Nematoda</taxon>
        <taxon>Chromadorea</taxon>
        <taxon>Rhabditida</taxon>
        <taxon>Tylenchina</taxon>
        <taxon>Panagrolaimomorpha</taxon>
        <taxon>Strongyloidoidea</taxon>
        <taxon>Strongyloididae</taxon>
        <taxon>Strongyloides</taxon>
    </lineage>
</organism>
<dbReference type="Gene3D" id="1.20.5.110">
    <property type="match status" value="1"/>
</dbReference>
<dbReference type="GO" id="GO:0046872">
    <property type="term" value="F:metal ion binding"/>
    <property type="evidence" value="ECO:0007669"/>
    <property type="project" value="UniProtKB-KW"/>
</dbReference>
<keyword evidence="4" id="KW-0862">Zinc</keyword>
<dbReference type="Gene3D" id="3.30.60.20">
    <property type="match status" value="1"/>
</dbReference>
<dbReference type="GO" id="GO:0007165">
    <property type="term" value="P:signal transduction"/>
    <property type="evidence" value="ECO:0007669"/>
    <property type="project" value="InterPro"/>
</dbReference>
<dbReference type="SUPFAM" id="SSF54236">
    <property type="entry name" value="Ubiquitin-like"/>
    <property type="match status" value="1"/>
</dbReference>
<dbReference type="PROSITE" id="PS50951">
    <property type="entry name" value="SARAH"/>
    <property type="match status" value="1"/>
</dbReference>
<dbReference type="PANTHER" id="PTHR22738">
    <property type="entry name" value="RASSF"/>
    <property type="match status" value="1"/>
</dbReference>
<evidence type="ECO:0000259" key="6">
    <source>
        <dbReference type="PROSITE" id="PS50081"/>
    </source>
</evidence>
<dbReference type="PROSITE" id="PS50081">
    <property type="entry name" value="ZF_DAG_PE_2"/>
    <property type="match status" value="1"/>
</dbReference>
<dbReference type="InterPro" id="IPR002219">
    <property type="entry name" value="PKC_DAG/PE"/>
</dbReference>
<feature type="domain" description="SARAH" evidence="8">
    <location>
        <begin position="405"/>
        <end position="452"/>
    </location>
</feature>
<dbReference type="STRING" id="75913.A0A0K0G555"/>
<dbReference type="SMART" id="SM00109">
    <property type="entry name" value="C1"/>
    <property type="match status" value="1"/>
</dbReference>
<dbReference type="PROSITE" id="PS00479">
    <property type="entry name" value="ZF_DAG_PE_1"/>
    <property type="match status" value="1"/>
</dbReference>
<keyword evidence="5" id="KW-0963">Cytoplasm</keyword>
<evidence type="ECO:0000259" key="8">
    <source>
        <dbReference type="PROSITE" id="PS50951"/>
    </source>
</evidence>
<evidence type="ECO:0000256" key="1">
    <source>
        <dbReference type="ARBA" id="ARBA00004245"/>
    </source>
</evidence>
<dbReference type="SUPFAM" id="SSF57889">
    <property type="entry name" value="Cysteine-rich domain"/>
    <property type="match status" value="1"/>
</dbReference>
<evidence type="ECO:0000313" key="9">
    <source>
        <dbReference type="Proteomes" id="UP000035680"/>
    </source>
</evidence>
<dbReference type="PANTHER" id="PTHR22738:SF10">
    <property type="entry name" value="RAS ASSOCIATION DOMAIN-CONTAINING PROTEIN 1 HOMOLOG"/>
    <property type="match status" value="1"/>
</dbReference>
<dbReference type="InterPro" id="IPR046349">
    <property type="entry name" value="C1-like_sf"/>
</dbReference>
<dbReference type="Pfam" id="PF00130">
    <property type="entry name" value="C1_1"/>
    <property type="match status" value="1"/>
</dbReference>
<dbReference type="SMART" id="SM00314">
    <property type="entry name" value="RA"/>
    <property type="match status" value="1"/>
</dbReference>
<dbReference type="AlphaFoldDB" id="A0A0K0G555"/>
<dbReference type="CDD" id="cd20885">
    <property type="entry name" value="C1_RASSF1"/>
    <property type="match status" value="1"/>
</dbReference>
<dbReference type="InterPro" id="IPR011524">
    <property type="entry name" value="SARAH_dom"/>
</dbReference>
<dbReference type="Pfam" id="PF16517">
    <property type="entry name" value="Nore1-SARAH"/>
    <property type="match status" value="1"/>
</dbReference>
<dbReference type="GO" id="GO:0005874">
    <property type="term" value="C:microtubule"/>
    <property type="evidence" value="ECO:0007669"/>
    <property type="project" value="UniProtKB-KW"/>
</dbReference>
<keyword evidence="3" id="KW-0479">Metal-binding</keyword>
<comment type="subcellular location">
    <subcellularLocation>
        <location evidence="1">Cytoplasm</location>
        <location evidence="1">Cytoskeleton</location>
    </subcellularLocation>
</comment>
<reference evidence="9" key="1">
    <citation type="submission" date="2014-07" db="EMBL/GenBank/DDBJ databases">
        <authorList>
            <person name="Martin A.A"/>
            <person name="De Silva N."/>
        </authorList>
    </citation>
    <scope>NUCLEOTIDE SEQUENCE</scope>
</reference>
<name>A0A0K0G555_STRVS</name>
<evidence type="ECO:0000256" key="5">
    <source>
        <dbReference type="ARBA" id="ARBA00023212"/>
    </source>
</evidence>
<feature type="domain" description="Ras-associating" evidence="7">
    <location>
        <begin position="316"/>
        <end position="403"/>
    </location>
</feature>
<protein>
    <submittedName>
        <fullName evidence="10">Phorbol-ester/DAG-type domain-containing protein</fullName>
    </submittedName>
</protein>
<dbReference type="InterPro" id="IPR000159">
    <property type="entry name" value="RA_dom"/>
</dbReference>
<evidence type="ECO:0000259" key="7">
    <source>
        <dbReference type="PROSITE" id="PS50200"/>
    </source>
</evidence>
<dbReference type="WBParaSite" id="SVE_1986800.1">
    <property type="protein sequence ID" value="SVE_1986800.1"/>
    <property type="gene ID" value="SVE_1986800"/>
</dbReference>
<accession>A0A0K0G555</accession>
<keyword evidence="2" id="KW-0493">Microtubule</keyword>
<dbReference type="Pfam" id="PF00788">
    <property type="entry name" value="RA"/>
    <property type="match status" value="1"/>
</dbReference>
<dbReference type="Gene3D" id="3.10.20.90">
    <property type="entry name" value="Phosphatidylinositol 3-kinase Catalytic Subunit, Chain A, domain 1"/>
    <property type="match status" value="1"/>
</dbReference>
<sequence length="462" mass="52906">MDGNDEDDEEHFFNNNFSTSVNGVEGNITNKNNEIKQSWFSAVKQKINQFTGMAEWLMQLGASNKNTYNKEDDGLSGITEVTSDGYSNKGEFIEDELKVVDDDYSIFPEDYSNWLDSQKEMMYDTLQSSSFDKYQLQTFGPLDGLFPIGNSIKGEGHEFITIKLYNPTWCDKCGDFIWELLLRQAVQCKYCQFTCHSKCSNLITLNCPNNNKSTCEMENFDKETAFWSMPSSNAILIDGFSNGDLIDFNDSSDESNISNVMVKTSKEEVDKDGKVKISIEEKIKIQVIFNFRRPINIIERTNETIQLGTGLPTLLTGTITSIYVPKNTPKNVSIKTNVKTSRFILLLLSKFKIADNPKKFALYIKYENGKMKKIDDDEKIGDIKKKLDKEGTIVDFVLQENDTGGIVWESFELPELENFLKILDLQEQCQKQQLIEKQRIFAFYLDMELKSRGVDISELDKL</sequence>
<reference evidence="10" key="2">
    <citation type="submission" date="2015-08" db="UniProtKB">
        <authorList>
            <consortium name="WormBaseParasite"/>
        </authorList>
    </citation>
    <scope>IDENTIFICATION</scope>
</reference>
<dbReference type="InterPro" id="IPR033614">
    <property type="entry name" value="RASSF1-6"/>
</dbReference>
<evidence type="ECO:0000256" key="3">
    <source>
        <dbReference type="ARBA" id="ARBA00022723"/>
    </source>
</evidence>
<evidence type="ECO:0000256" key="2">
    <source>
        <dbReference type="ARBA" id="ARBA00022701"/>
    </source>
</evidence>
<keyword evidence="5" id="KW-0206">Cytoskeleton</keyword>
<dbReference type="InterPro" id="IPR029071">
    <property type="entry name" value="Ubiquitin-like_domsf"/>
</dbReference>